<evidence type="ECO:0000313" key="5">
    <source>
        <dbReference type="Proteomes" id="UP000594121"/>
    </source>
</evidence>
<dbReference type="InterPro" id="IPR036265">
    <property type="entry name" value="HIT-like_sf"/>
</dbReference>
<name>A0A7L9FEH1_9CREN</name>
<dbReference type="InterPro" id="IPR052908">
    <property type="entry name" value="AP-4-A_phosphorylase"/>
</dbReference>
<dbReference type="CDD" id="cd01275">
    <property type="entry name" value="FHIT"/>
    <property type="match status" value="1"/>
</dbReference>
<dbReference type="PANTHER" id="PTHR42997:SF1">
    <property type="entry name" value="AP-4-A PHOSPHORYLASE"/>
    <property type="match status" value="1"/>
</dbReference>
<dbReference type="EMBL" id="CP062310">
    <property type="protein sequence ID" value="QOJ78198.1"/>
    <property type="molecule type" value="Genomic_DNA"/>
</dbReference>
<dbReference type="AlphaFoldDB" id="A0A7L9FEH1"/>
<proteinExistence type="predicted"/>
<evidence type="ECO:0000259" key="3">
    <source>
        <dbReference type="PROSITE" id="PS51084"/>
    </source>
</evidence>
<dbReference type="InterPro" id="IPR011146">
    <property type="entry name" value="HIT-like"/>
</dbReference>
<sequence length="171" mass="19340">MDVLWAPWRMKYIEYAKLERATECFICRAFNESDNERNLVIYKSDAVIVLMNNFPYNTGHLLVAPTKHVPDFSLLTDEELCLLAKAVKASVEVLKRALSPDGFNVGVNLGRVAGAGLESHVHLHIVPRWSGDTNFMPIIADTKVIPEALRDTYSKLVQHRELFRGVEKCSI</sequence>
<keyword evidence="5" id="KW-1185">Reference proteome</keyword>
<evidence type="ECO:0000313" key="4">
    <source>
        <dbReference type="EMBL" id="QOJ78198.1"/>
    </source>
</evidence>
<feature type="short sequence motif" description="Histidine triad motif" evidence="2">
    <location>
        <begin position="120"/>
        <end position="124"/>
    </location>
</feature>
<dbReference type="PANTHER" id="PTHR42997">
    <property type="entry name" value="HIT FAMILY HYDROLASE"/>
    <property type="match status" value="1"/>
</dbReference>
<reference evidence="4 5" key="1">
    <citation type="submission" date="2020-10" db="EMBL/GenBank/DDBJ databases">
        <title>Thermofilum lucidum 3507LT sp. nov. a novel member of Thermofilaceae family isolated from Chile hot spring, and proposal of description order Thermofilales.</title>
        <authorList>
            <person name="Zayulina K.S."/>
            <person name="Elcheninov A.G."/>
            <person name="Toshchakov S.V."/>
            <person name="Kublanov I.V."/>
        </authorList>
    </citation>
    <scope>NUCLEOTIDE SEQUENCE [LARGE SCALE GENOMIC DNA]</scope>
    <source>
        <strain evidence="4 5">3507LT</strain>
    </source>
</reference>
<dbReference type="FunCoup" id="A0A7L9FEH1">
    <property type="interactions" value="76"/>
</dbReference>
<dbReference type="InterPro" id="IPR039383">
    <property type="entry name" value="FHIT"/>
</dbReference>
<evidence type="ECO:0000256" key="1">
    <source>
        <dbReference type="ARBA" id="ARBA00022741"/>
    </source>
</evidence>
<gene>
    <name evidence="4" type="ORF">IG193_05295</name>
</gene>
<dbReference type="RefSeq" id="WP_192818170.1">
    <property type="nucleotide sequence ID" value="NZ_CP062310.1"/>
</dbReference>
<dbReference type="GO" id="GO:0000166">
    <property type="term" value="F:nucleotide binding"/>
    <property type="evidence" value="ECO:0007669"/>
    <property type="project" value="UniProtKB-KW"/>
</dbReference>
<keyword evidence="1" id="KW-0547">Nucleotide-binding</keyword>
<dbReference type="Pfam" id="PF01230">
    <property type="entry name" value="HIT"/>
    <property type="match status" value="1"/>
</dbReference>
<dbReference type="InParanoid" id="A0A7L9FEH1"/>
<organism evidence="4 5">
    <name type="scientific">Infirmifilum lucidum</name>
    <dbReference type="NCBI Taxonomy" id="2776706"/>
    <lineage>
        <taxon>Archaea</taxon>
        <taxon>Thermoproteota</taxon>
        <taxon>Thermoprotei</taxon>
        <taxon>Thermofilales</taxon>
        <taxon>Thermofilaceae</taxon>
        <taxon>Infirmifilum</taxon>
    </lineage>
</organism>
<evidence type="ECO:0000256" key="2">
    <source>
        <dbReference type="PROSITE-ProRule" id="PRU00464"/>
    </source>
</evidence>
<accession>A0A7L9FEH1</accession>
<dbReference type="KEGG" id="thel:IG193_05295"/>
<dbReference type="SUPFAM" id="SSF54197">
    <property type="entry name" value="HIT-like"/>
    <property type="match status" value="1"/>
</dbReference>
<dbReference type="Gene3D" id="3.30.428.10">
    <property type="entry name" value="HIT-like"/>
    <property type="match status" value="1"/>
</dbReference>
<dbReference type="PROSITE" id="PS51084">
    <property type="entry name" value="HIT_2"/>
    <property type="match status" value="1"/>
</dbReference>
<dbReference type="Proteomes" id="UP000594121">
    <property type="component" value="Chromosome"/>
</dbReference>
<feature type="domain" description="HIT" evidence="3">
    <location>
        <begin position="25"/>
        <end position="135"/>
    </location>
</feature>
<dbReference type="GeneID" id="59149289"/>
<dbReference type="GO" id="GO:0003824">
    <property type="term" value="F:catalytic activity"/>
    <property type="evidence" value="ECO:0007669"/>
    <property type="project" value="InterPro"/>
</dbReference>
<protein>
    <submittedName>
        <fullName evidence="4">HIT domain-containing protein</fullName>
    </submittedName>
</protein>